<feature type="region of interest" description="Disordered" evidence="2">
    <location>
        <begin position="463"/>
        <end position="531"/>
    </location>
</feature>
<reference evidence="4" key="1">
    <citation type="submission" date="2021-06" db="EMBL/GenBank/DDBJ databases">
        <authorList>
            <person name="Kallberg Y."/>
            <person name="Tangrot J."/>
            <person name="Rosling A."/>
        </authorList>
    </citation>
    <scope>NUCLEOTIDE SEQUENCE</scope>
    <source>
        <strain evidence="4">AZ414A</strain>
    </source>
</reference>
<accession>A0A9N8V243</accession>
<dbReference type="CDD" id="cd22386">
    <property type="entry name" value="KH-I_KHDC4_rpt2"/>
    <property type="match status" value="1"/>
</dbReference>
<dbReference type="EMBL" id="CAJVPK010000031">
    <property type="protein sequence ID" value="CAG8435289.1"/>
    <property type="molecule type" value="Genomic_DNA"/>
</dbReference>
<feature type="compositionally biased region" description="Low complexity" evidence="2">
    <location>
        <begin position="519"/>
        <end position="531"/>
    </location>
</feature>
<dbReference type="InterPro" id="IPR056149">
    <property type="entry name" value="PRP5/DDX46/KHDC4_KH"/>
</dbReference>
<dbReference type="InterPro" id="IPR047890">
    <property type="entry name" value="KHDC4_KH-I_first"/>
</dbReference>
<protein>
    <submittedName>
        <fullName evidence="4">5538_t:CDS:1</fullName>
    </submittedName>
</protein>
<dbReference type="InterPro" id="IPR031121">
    <property type="entry name" value="RIK/BLOM7"/>
</dbReference>
<proteinExistence type="predicted"/>
<gene>
    <name evidence="4" type="ORF">DEBURN_LOCUS848</name>
</gene>
<dbReference type="PROSITE" id="PS50084">
    <property type="entry name" value="KH_TYPE_1"/>
    <property type="match status" value="1"/>
</dbReference>
<dbReference type="InterPro" id="IPR055256">
    <property type="entry name" value="KH_1_KHDC4/BBP-like"/>
</dbReference>
<organism evidence="4 5">
    <name type="scientific">Diversispora eburnea</name>
    <dbReference type="NCBI Taxonomy" id="1213867"/>
    <lineage>
        <taxon>Eukaryota</taxon>
        <taxon>Fungi</taxon>
        <taxon>Fungi incertae sedis</taxon>
        <taxon>Mucoromycota</taxon>
        <taxon>Glomeromycotina</taxon>
        <taxon>Glomeromycetes</taxon>
        <taxon>Diversisporales</taxon>
        <taxon>Diversisporaceae</taxon>
        <taxon>Diversispora</taxon>
    </lineage>
</organism>
<feature type="compositionally biased region" description="Polar residues" evidence="2">
    <location>
        <begin position="173"/>
        <end position="182"/>
    </location>
</feature>
<dbReference type="PANTHER" id="PTHR15744">
    <property type="entry name" value="BLOM7"/>
    <property type="match status" value="1"/>
</dbReference>
<dbReference type="OrthoDB" id="397265at2759"/>
<dbReference type="Pfam" id="PF23469">
    <property type="entry name" value="KH_12"/>
    <property type="match status" value="1"/>
</dbReference>
<evidence type="ECO:0000256" key="1">
    <source>
        <dbReference type="PROSITE-ProRule" id="PRU00117"/>
    </source>
</evidence>
<feature type="compositionally biased region" description="Polar residues" evidence="2">
    <location>
        <begin position="509"/>
        <end position="518"/>
    </location>
</feature>
<evidence type="ECO:0000256" key="2">
    <source>
        <dbReference type="SAM" id="MobiDB-lite"/>
    </source>
</evidence>
<keyword evidence="1" id="KW-0694">RNA-binding</keyword>
<dbReference type="Proteomes" id="UP000789706">
    <property type="component" value="Unassembled WGS sequence"/>
</dbReference>
<evidence type="ECO:0000313" key="4">
    <source>
        <dbReference type="EMBL" id="CAG8435289.1"/>
    </source>
</evidence>
<feature type="region of interest" description="Disordered" evidence="2">
    <location>
        <begin position="223"/>
        <end position="242"/>
    </location>
</feature>
<dbReference type="GO" id="GO:0003723">
    <property type="term" value="F:RNA binding"/>
    <property type="evidence" value="ECO:0007669"/>
    <property type="project" value="UniProtKB-UniRule"/>
</dbReference>
<dbReference type="AlphaFoldDB" id="A0A9N8V243"/>
<dbReference type="InterPro" id="IPR036612">
    <property type="entry name" value="KH_dom_type_1_sf"/>
</dbReference>
<dbReference type="FunFam" id="3.30.1370.10:FF:000037">
    <property type="entry name" value="KH domain protein"/>
    <property type="match status" value="1"/>
</dbReference>
<evidence type="ECO:0000259" key="3">
    <source>
        <dbReference type="SMART" id="SM00322"/>
    </source>
</evidence>
<feature type="compositionally biased region" description="Basic and acidic residues" evidence="2">
    <location>
        <begin position="137"/>
        <end position="158"/>
    </location>
</feature>
<dbReference type="GO" id="GO:0005634">
    <property type="term" value="C:nucleus"/>
    <property type="evidence" value="ECO:0007669"/>
    <property type="project" value="InterPro"/>
</dbReference>
<dbReference type="InterPro" id="IPR004087">
    <property type="entry name" value="KH_dom"/>
</dbReference>
<dbReference type="Pfam" id="PF22675">
    <property type="entry name" value="KH-I_KHDC4-BBP"/>
    <property type="match status" value="1"/>
</dbReference>
<dbReference type="InterPro" id="IPR047889">
    <property type="entry name" value="KHDC4_KH-I_second"/>
</dbReference>
<feature type="compositionally biased region" description="Pro residues" evidence="2">
    <location>
        <begin position="470"/>
        <end position="504"/>
    </location>
</feature>
<sequence>MTDEIMDRTIFAVRFISTYVTFYKAVIPASYWKELDEGLPRERLVIIERWLGKNCRQSGINLAEPEGREIVLTALAKIFRFILNKHLCFVTCIKEFSSRVLIVLYLYDIQKQKIFVTYLLLAMSSQNSQNKTRKRKWDLDPEGKEAPRTPHKWDEQGKESSAPTAKSIKVDATSDTSESSAPSPTPYNPDAVDPNIAAAVAAAKINAMLAAKGIQVPTKPVVVPSKTESSENGSAEETKLVKSTTKESDLEFVQDIVINDCKNRYTLTKGATQQLIQKETGADVTTRGKYYPDKQLATEKDPPLYLHVTASTKEALDAAIKKIEELMEQSFTPAPPVPTPRPPGIHPGVRPSFISSSRQFVQDKVFVGIEPDRTFNARAKIVGPQGAYVKHIQQETGAKVQLKGRGSGYVEPTSGVEAFEPLHIHITCWSQEGLDRAKKLCEDLISTVKAEWDRHKAQQAAFPTYARSPYPRPPAYGPPPPSLPGNYPPPPANPPLPTGPPPPLGTATQSSSYVTSNTQNSANYSNPYNPYNQSRYYQQYPQYNYYAQQTAHQPVTQASDANYYYGYTGYAPSQTITSGTSGSSGSYHAVPPPESYDNEPGWNACEKRCAIAHATYNASFSLFRGEK</sequence>
<dbReference type="Gene3D" id="3.30.1370.10">
    <property type="entry name" value="K Homology domain, type 1"/>
    <property type="match status" value="2"/>
</dbReference>
<dbReference type="CDD" id="cd22385">
    <property type="entry name" value="KH-I_KHDC4_rpt1"/>
    <property type="match status" value="1"/>
</dbReference>
<comment type="caution">
    <text evidence="4">The sequence shown here is derived from an EMBL/GenBank/DDBJ whole genome shotgun (WGS) entry which is preliminary data.</text>
</comment>
<name>A0A9N8V243_9GLOM</name>
<feature type="domain" description="K Homology" evidence="3">
    <location>
        <begin position="361"/>
        <end position="446"/>
    </location>
</feature>
<evidence type="ECO:0000313" key="5">
    <source>
        <dbReference type="Proteomes" id="UP000789706"/>
    </source>
</evidence>
<dbReference type="PANTHER" id="PTHR15744:SF0">
    <property type="entry name" value="KH HOMOLOGY DOMAIN-CONTAINING PROTEIN 4"/>
    <property type="match status" value="1"/>
</dbReference>
<dbReference type="SUPFAM" id="SSF54791">
    <property type="entry name" value="Eukaryotic type KH-domain (KH-domain type I)"/>
    <property type="match status" value="2"/>
</dbReference>
<feature type="region of interest" description="Disordered" evidence="2">
    <location>
        <begin position="131"/>
        <end position="190"/>
    </location>
</feature>
<dbReference type="SMART" id="SM00322">
    <property type="entry name" value="KH"/>
    <property type="match status" value="1"/>
</dbReference>
<keyword evidence="5" id="KW-1185">Reference proteome</keyword>